<evidence type="ECO:0000313" key="1">
    <source>
        <dbReference type="EMBL" id="KAK8961538.1"/>
    </source>
</evidence>
<dbReference type="EMBL" id="JBBWWR010000009">
    <property type="protein sequence ID" value="KAK8961538.1"/>
    <property type="molecule type" value="Genomic_DNA"/>
</dbReference>
<gene>
    <name evidence="1" type="ORF">KSP40_PGU002699</name>
</gene>
<evidence type="ECO:0000313" key="2">
    <source>
        <dbReference type="Proteomes" id="UP001412067"/>
    </source>
</evidence>
<keyword evidence="2" id="KW-1185">Reference proteome</keyword>
<organism evidence="1 2">
    <name type="scientific">Platanthera guangdongensis</name>
    <dbReference type="NCBI Taxonomy" id="2320717"/>
    <lineage>
        <taxon>Eukaryota</taxon>
        <taxon>Viridiplantae</taxon>
        <taxon>Streptophyta</taxon>
        <taxon>Embryophyta</taxon>
        <taxon>Tracheophyta</taxon>
        <taxon>Spermatophyta</taxon>
        <taxon>Magnoliopsida</taxon>
        <taxon>Liliopsida</taxon>
        <taxon>Asparagales</taxon>
        <taxon>Orchidaceae</taxon>
        <taxon>Orchidoideae</taxon>
        <taxon>Orchideae</taxon>
        <taxon>Orchidinae</taxon>
        <taxon>Platanthera</taxon>
    </lineage>
</organism>
<dbReference type="Proteomes" id="UP001412067">
    <property type="component" value="Unassembled WGS sequence"/>
</dbReference>
<accession>A0ABR2MEY9</accession>
<name>A0ABR2MEY9_9ASPA</name>
<proteinExistence type="predicted"/>
<protein>
    <submittedName>
        <fullName evidence="1">Uncharacterized protein</fullName>
    </submittedName>
</protein>
<sequence>MGVYSRTDLFDEWSFSCCQPFGGERILHSTLPFSSHPLKNFGHARQLSSFGLRLNTKKRWIF</sequence>
<comment type="caution">
    <text evidence="1">The sequence shown here is derived from an EMBL/GenBank/DDBJ whole genome shotgun (WGS) entry which is preliminary data.</text>
</comment>
<reference evidence="1 2" key="1">
    <citation type="journal article" date="2022" name="Nat. Plants">
        <title>Genomes of leafy and leafless Platanthera orchids illuminate the evolution of mycoheterotrophy.</title>
        <authorList>
            <person name="Li M.H."/>
            <person name="Liu K.W."/>
            <person name="Li Z."/>
            <person name="Lu H.C."/>
            <person name="Ye Q.L."/>
            <person name="Zhang D."/>
            <person name="Wang J.Y."/>
            <person name="Li Y.F."/>
            <person name="Zhong Z.M."/>
            <person name="Liu X."/>
            <person name="Yu X."/>
            <person name="Liu D.K."/>
            <person name="Tu X.D."/>
            <person name="Liu B."/>
            <person name="Hao Y."/>
            <person name="Liao X.Y."/>
            <person name="Jiang Y.T."/>
            <person name="Sun W.H."/>
            <person name="Chen J."/>
            <person name="Chen Y.Q."/>
            <person name="Ai Y."/>
            <person name="Zhai J.W."/>
            <person name="Wu S.S."/>
            <person name="Zhou Z."/>
            <person name="Hsiao Y.Y."/>
            <person name="Wu W.L."/>
            <person name="Chen Y.Y."/>
            <person name="Lin Y.F."/>
            <person name="Hsu J.L."/>
            <person name="Li C.Y."/>
            <person name="Wang Z.W."/>
            <person name="Zhao X."/>
            <person name="Zhong W.Y."/>
            <person name="Ma X.K."/>
            <person name="Ma L."/>
            <person name="Huang J."/>
            <person name="Chen G.Z."/>
            <person name="Huang M.Z."/>
            <person name="Huang L."/>
            <person name="Peng D.H."/>
            <person name="Luo Y.B."/>
            <person name="Zou S.Q."/>
            <person name="Chen S.P."/>
            <person name="Lan S."/>
            <person name="Tsai W.C."/>
            <person name="Van de Peer Y."/>
            <person name="Liu Z.J."/>
        </authorList>
    </citation>
    <scope>NUCLEOTIDE SEQUENCE [LARGE SCALE GENOMIC DNA]</scope>
    <source>
        <strain evidence="1">Lor288</strain>
    </source>
</reference>